<dbReference type="Gramene" id="TRITD3Bv1G248340.4">
    <property type="protein sequence ID" value="TRITD3Bv1G248340.4"/>
    <property type="gene ID" value="TRITD3Bv1G248340"/>
</dbReference>
<reference evidence="1 2" key="1">
    <citation type="submission" date="2017-09" db="EMBL/GenBank/DDBJ databases">
        <authorList>
            <consortium name="International Durum Wheat Genome Sequencing Consortium (IDWGSC)"/>
            <person name="Milanesi L."/>
        </authorList>
    </citation>
    <scope>NUCLEOTIDE SEQUENCE [LARGE SCALE GENOMIC DNA]</scope>
    <source>
        <strain evidence="2">cv. Svevo</strain>
    </source>
</reference>
<dbReference type="AlphaFoldDB" id="A0A9R1QVG2"/>
<dbReference type="Proteomes" id="UP000324705">
    <property type="component" value="Chromosome 3B"/>
</dbReference>
<dbReference type="EMBL" id="LT934116">
    <property type="protein sequence ID" value="VAH84372.1"/>
    <property type="molecule type" value="Genomic_DNA"/>
</dbReference>
<dbReference type="PANTHER" id="PTHR31245">
    <property type="entry name" value="UBIQUITIN SYSTEM COMPONENT CUE PROTEIN"/>
    <property type="match status" value="1"/>
</dbReference>
<keyword evidence="2" id="KW-1185">Reference proteome</keyword>
<evidence type="ECO:0000313" key="1">
    <source>
        <dbReference type="EMBL" id="VAH84372.1"/>
    </source>
</evidence>
<organism evidence="1 2">
    <name type="scientific">Triticum turgidum subsp. durum</name>
    <name type="common">Durum wheat</name>
    <name type="synonym">Triticum durum</name>
    <dbReference type="NCBI Taxonomy" id="4567"/>
    <lineage>
        <taxon>Eukaryota</taxon>
        <taxon>Viridiplantae</taxon>
        <taxon>Streptophyta</taxon>
        <taxon>Embryophyta</taxon>
        <taxon>Tracheophyta</taxon>
        <taxon>Spermatophyta</taxon>
        <taxon>Magnoliopsida</taxon>
        <taxon>Liliopsida</taxon>
        <taxon>Poales</taxon>
        <taxon>Poaceae</taxon>
        <taxon>BOP clade</taxon>
        <taxon>Pooideae</taxon>
        <taxon>Triticodae</taxon>
        <taxon>Triticeae</taxon>
        <taxon>Triticinae</taxon>
        <taxon>Triticum</taxon>
    </lineage>
</organism>
<gene>
    <name evidence="1" type="ORF">TRITD_3Bv1G248340</name>
</gene>
<dbReference type="OMA" id="HKMRECT"/>
<dbReference type="PANTHER" id="PTHR31245:SF19">
    <property type="entry name" value="GENOME ASSEMBLY, CHROMOSOME: II"/>
    <property type="match status" value="1"/>
</dbReference>
<proteinExistence type="predicted"/>
<accession>A0A9R1QVG2</accession>
<sequence>MAVEVDGTRKHGAVAFLDDPFDVLQAKRGRCSPSATAASVADLGINMEFDPVEAVQSVFPGADPQTKSSEIDGIGNQKFRRIIHHDFSLACAKRFVYKPLQGSRLLRGYLEGSGNVLDAAIRSFRDYLASDSATTNAGASSSGVASDVHVMNTPANRTEWAKLIVKKMSSASDPNDARNRVFRILEMFDKCAANCSTPDEAHKMRECTVCRMSKLVNLEHKLMIDQGSGTAGWMKGTTDGAGGKVMEKYDVELVKAEGMEKKGRI</sequence>
<evidence type="ECO:0000313" key="2">
    <source>
        <dbReference type="Proteomes" id="UP000324705"/>
    </source>
</evidence>
<name>A0A9R1QVG2_TRITD</name>
<protein>
    <submittedName>
        <fullName evidence="1">Uncharacterized protein</fullName>
    </submittedName>
</protein>